<dbReference type="SUPFAM" id="SSF111369">
    <property type="entry name" value="HlyD-like secretion proteins"/>
    <property type="match status" value="1"/>
</dbReference>
<comment type="similarity">
    <text evidence="1">Belongs to the membrane fusion protein (MFP) (TC 8.A.1) family.</text>
</comment>
<dbReference type="InterPro" id="IPR006143">
    <property type="entry name" value="RND_pump_MFP"/>
</dbReference>
<dbReference type="Proteomes" id="UP000319619">
    <property type="component" value="Unassembled WGS sequence"/>
</dbReference>
<proteinExistence type="inferred from homology"/>
<evidence type="ECO:0000256" key="4">
    <source>
        <dbReference type="SAM" id="Phobius"/>
    </source>
</evidence>
<reference evidence="7 8" key="1">
    <citation type="submission" date="2017-06" db="EMBL/GenBank/DDBJ databases">
        <title>Novel microbial phyla capable of carbon fixation and sulfur reduction in deep-sea sediments.</title>
        <authorList>
            <person name="Huang J."/>
            <person name="Baker B."/>
            <person name="Wang Y."/>
        </authorList>
    </citation>
    <scope>NUCLEOTIDE SEQUENCE [LARGE SCALE GENOMIC DNA]</scope>
    <source>
        <strain evidence="7">B3_LCP</strain>
    </source>
</reference>
<dbReference type="PANTHER" id="PTHR30469">
    <property type="entry name" value="MULTIDRUG RESISTANCE PROTEIN MDTA"/>
    <property type="match status" value="1"/>
</dbReference>
<keyword evidence="2" id="KW-0175">Coiled coil</keyword>
<keyword evidence="4" id="KW-1133">Transmembrane helix</keyword>
<feature type="compositionally biased region" description="Basic and acidic residues" evidence="3">
    <location>
        <begin position="400"/>
        <end position="420"/>
    </location>
</feature>
<keyword evidence="4" id="KW-0812">Transmembrane</keyword>
<name>A0A532V2N5_UNCL8</name>
<comment type="caution">
    <text evidence="7">The sequence shown here is derived from an EMBL/GenBank/DDBJ whole genome shotgun (WGS) entry which is preliminary data.</text>
</comment>
<evidence type="ECO:0000259" key="6">
    <source>
        <dbReference type="Pfam" id="PF25990"/>
    </source>
</evidence>
<evidence type="ECO:0000256" key="2">
    <source>
        <dbReference type="SAM" id="Coils"/>
    </source>
</evidence>
<gene>
    <name evidence="7" type="ORF">CEE37_02580</name>
</gene>
<feature type="domain" description="Multidrug resistance protein MdtA-like barrel-sandwich hybrid" evidence="5">
    <location>
        <begin position="65"/>
        <end position="202"/>
    </location>
</feature>
<dbReference type="GO" id="GO:0015562">
    <property type="term" value="F:efflux transmembrane transporter activity"/>
    <property type="evidence" value="ECO:0007669"/>
    <property type="project" value="TreeGrafter"/>
</dbReference>
<dbReference type="Gene3D" id="1.10.287.470">
    <property type="entry name" value="Helix hairpin bin"/>
    <property type="match status" value="1"/>
</dbReference>
<dbReference type="Pfam" id="PF25990">
    <property type="entry name" value="Beta-barrel_YknX"/>
    <property type="match status" value="1"/>
</dbReference>
<feature type="compositionally biased region" description="Acidic residues" evidence="3">
    <location>
        <begin position="321"/>
        <end position="347"/>
    </location>
</feature>
<protein>
    <submittedName>
        <fullName evidence="7">Efflux transporter periplasmic adaptor subunit</fullName>
    </submittedName>
</protein>
<dbReference type="InterPro" id="IPR058636">
    <property type="entry name" value="Beta-barrel_YknX"/>
</dbReference>
<dbReference type="GO" id="GO:1990281">
    <property type="term" value="C:efflux pump complex"/>
    <property type="evidence" value="ECO:0007669"/>
    <property type="project" value="TreeGrafter"/>
</dbReference>
<accession>A0A532V2N5</accession>
<evidence type="ECO:0000256" key="3">
    <source>
        <dbReference type="SAM" id="MobiDB-lite"/>
    </source>
</evidence>
<evidence type="ECO:0000313" key="8">
    <source>
        <dbReference type="Proteomes" id="UP000319619"/>
    </source>
</evidence>
<dbReference type="NCBIfam" id="TIGR01730">
    <property type="entry name" value="RND_mfp"/>
    <property type="match status" value="1"/>
</dbReference>
<feature type="domain" description="YknX-like beta-barrel" evidence="6">
    <location>
        <begin position="214"/>
        <end position="294"/>
    </location>
</feature>
<dbReference type="Pfam" id="PF25917">
    <property type="entry name" value="BSH_RND"/>
    <property type="match status" value="1"/>
</dbReference>
<dbReference type="InterPro" id="IPR058625">
    <property type="entry name" value="MdtA-like_BSH"/>
</dbReference>
<feature type="transmembrane region" description="Helical" evidence="4">
    <location>
        <begin position="12"/>
        <end position="31"/>
    </location>
</feature>
<evidence type="ECO:0000313" key="7">
    <source>
        <dbReference type="EMBL" id="TKJ41466.1"/>
    </source>
</evidence>
<dbReference type="PANTHER" id="PTHR30469:SF33">
    <property type="entry name" value="SLR1207 PROTEIN"/>
    <property type="match status" value="1"/>
</dbReference>
<dbReference type="Gene3D" id="2.40.50.100">
    <property type="match status" value="1"/>
</dbReference>
<feature type="coiled-coil region" evidence="2">
    <location>
        <begin position="105"/>
        <end position="158"/>
    </location>
</feature>
<feature type="region of interest" description="Disordered" evidence="3">
    <location>
        <begin position="391"/>
        <end position="428"/>
    </location>
</feature>
<dbReference type="AlphaFoldDB" id="A0A532V2N5"/>
<keyword evidence="4" id="KW-0472">Membrane</keyword>
<dbReference type="Gene3D" id="2.40.30.170">
    <property type="match status" value="1"/>
</dbReference>
<organism evidence="7 8">
    <name type="scientific">candidate division LCP-89 bacterium B3_LCP</name>
    <dbReference type="NCBI Taxonomy" id="2012998"/>
    <lineage>
        <taxon>Bacteria</taxon>
        <taxon>Pseudomonadati</taxon>
        <taxon>Bacteria division LCP-89</taxon>
    </lineage>
</organism>
<sequence>MANKKKRRWLKILIIVGVICIIGVFVAVNMSKNRDRSTEVMVKKTKRGRLVETIPGTGRVQPEVQVNISANVSGKITGLFVEEGEFAHKGDLLITLDKERYSAVVEQAESGLKSAQAALKKSRSELKRTSQLFKQGGASEADRESAEADLQYRNAEVESSKAYLKQANDDYNKTSIYSPMDGIVSIIYKELGEMALGAQYQQDIILIVADLSKMEVEVEVDESDIINVSLSDTAKVDIDAYPDTTFRGVVREIAHTATTRGLGTSEEMTNFEVNITLLDVPASLRPGMSATADIITEVREDALYLPIQCVVLKYPLKEEKSGEEEAEESQATENTTSEDEMDEDETEKEMIEVVFRVEEGTAKQVAVATGISSDTDIEIISGLEEGDKIVSGPFRTLSQRLEDGDSVKEKKRSDRKRDSNSEDTSDDE</sequence>
<evidence type="ECO:0000259" key="5">
    <source>
        <dbReference type="Pfam" id="PF25917"/>
    </source>
</evidence>
<feature type="region of interest" description="Disordered" evidence="3">
    <location>
        <begin position="318"/>
        <end position="347"/>
    </location>
</feature>
<dbReference type="EMBL" id="NJBN01000002">
    <property type="protein sequence ID" value="TKJ41466.1"/>
    <property type="molecule type" value="Genomic_DNA"/>
</dbReference>
<dbReference type="Gene3D" id="2.40.420.20">
    <property type="match status" value="1"/>
</dbReference>
<evidence type="ECO:0000256" key="1">
    <source>
        <dbReference type="ARBA" id="ARBA00009477"/>
    </source>
</evidence>